<reference evidence="9 10" key="1">
    <citation type="submission" date="2016-10" db="EMBL/GenBank/DDBJ databases">
        <title>Reductive evolution of mitochondrial metabolism and differential evolution of invasion-related proteins in Cryptosporidium.</title>
        <authorList>
            <person name="Liu S."/>
            <person name="Roellig D.M."/>
            <person name="Guo Y."/>
            <person name="Li N."/>
            <person name="Frace M.A."/>
            <person name="Tang K."/>
            <person name="Zhang L."/>
            <person name="Feng Y."/>
            <person name="Xiao L."/>
        </authorList>
    </citation>
    <scope>NUCLEOTIDE SEQUENCE [LARGE SCALE GENOMIC DNA]</scope>
    <source>
        <strain evidence="9">39726</strain>
    </source>
</reference>
<evidence type="ECO:0000256" key="5">
    <source>
        <dbReference type="ARBA" id="ARBA00012683"/>
    </source>
</evidence>
<dbReference type="EC" id="2.5.1.46" evidence="5"/>
<comment type="caution">
    <text evidence="9">The sequence shown here is derived from an EMBL/GenBank/DDBJ whole genome shotgun (WGS) entry which is preliminary data.</text>
</comment>
<dbReference type="FunFam" id="3.40.910.10:FF:000001">
    <property type="entry name" value="Probable deoxyhypusine synthase"/>
    <property type="match status" value="1"/>
</dbReference>
<dbReference type="GeneID" id="39977560"/>
<comment type="pathway">
    <text evidence="3">Protein modification; eIF5A hypusination.</text>
</comment>
<keyword evidence="6" id="KW-0808">Transferase</keyword>
<evidence type="ECO:0000313" key="9">
    <source>
        <dbReference type="EMBL" id="OII71390.1"/>
    </source>
</evidence>
<dbReference type="Pfam" id="PF01916">
    <property type="entry name" value="DS"/>
    <property type="match status" value="1"/>
</dbReference>
<dbReference type="SUPFAM" id="SSF52467">
    <property type="entry name" value="DHS-like NAD/FAD-binding domain"/>
    <property type="match status" value="1"/>
</dbReference>
<organism evidence="9 10">
    <name type="scientific">Cryptosporidium ubiquitum</name>
    <dbReference type="NCBI Taxonomy" id="857276"/>
    <lineage>
        <taxon>Eukaryota</taxon>
        <taxon>Sar</taxon>
        <taxon>Alveolata</taxon>
        <taxon>Apicomplexa</taxon>
        <taxon>Conoidasida</taxon>
        <taxon>Coccidia</taxon>
        <taxon>Eucoccidiorida</taxon>
        <taxon>Eimeriorina</taxon>
        <taxon>Cryptosporidiidae</taxon>
        <taxon>Cryptosporidium</taxon>
    </lineage>
</organism>
<dbReference type="InterPro" id="IPR029035">
    <property type="entry name" value="DHS-like_NAD/FAD-binding_dom"/>
</dbReference>
<name>A0A1J4MAY7_9CRYT</name>
<dbReference type="GO" id="GO:0034038">
    <property type="term" value="F:deoxyhypusine synthase activity"/>
    <property type="evidence" value="ECO:0007669"/>
    <property type="project" value="UniProtKB-EC"/>
</dbReference>
<dbReference type="GO" id="GO:0005737">
    <property type="term" value="C:cytoplasm"/>
    <property type="evidence" value="ECO:0007669"/>
    <property type="project" value="TreeGrafter"/>
</dbReference>
<comment type="similarity">
    <text evidence="4">Belongs to the deoxyhypusine synthase family.</text>
</comment>
<sequence length="357" mass="40243">MSGDIPDVARTNVLLHSEPIDDNDKIVLGPSKNKFIDITIKDYCKNIKKMGFQATNIGRAIDEIKKMLNWRLSDEEIEPDEVEPYNNLEYRKNVKCTIWLSFTSNMISSGLREIFVHLAKNKLVDVIVTSAGGVEEDFIKVLGSTFLGEFTLKGSELRSKGWNRIGNLLVPNQNYVDFEEWLQPLLDEMLEIQKNDSVNWTPSKMIHFLGEKINHEDSLYYWCYKNNIPVFCPGITDGSLGDNLFFHSYRNPGLKIDVIEDIRRINDIALNIKKSGIIILGGGAPKHHICNANLMRNGADFAVYISTATEFDGSDSGASPDEAVSWGKIKAECTPVKVYGDATIIFPLIFYSTFIDT</sequence>
<keyword evidence="8" id="KW-0386">Hypusine biosynthesis</keyword>
<dbReference type="InterPro" id="IPR002773">
    <property type="entry name" value="Deoxyhypusine_synthase"/>
</dbReference>
<dbReference type="PANTHER" id="PTHR11703:SF0">
    <property type="entry name" value="DEOXYHYPUSINE SYNTHASE"/>
    <property type="match status" value="1"/>
</dbReference>
<evidence type="ECO:0000256" key="8">
    <source>
        <dbReference type="ARBA" id="ARBA00023256"/>
    </source>
</evidence>
<protein>
    <recommendedName>
        <fullName evidence="5">deoxyhypusine synthase</fullName>
        <ecNumber evidence="5">2.5.1.46</ecNumber>
    </recommendedName>
</protein>
<dbReference type="NCBIfam" id="TIGR00321">
    <property type="entry name" value="dhys"/>
    <property type="match status" value="1"/>
</dbReference>
<evidence type="ECO:0000256" key="1">
    <source>
        <dbReference type="ARBA" id="ARBA00000952"/>
    </source>
</evidence>
<dbReference type="EMBL" id="LRBP01000029">
    <property type="protein sequence ID" value="OII71390.1"/>
    <property type="molecule type" value="Genomic_DNA"/>
</dbReference>
<dbReference type="Proteomes" id="UP000186176">
    <property type="component" value="Unassembled WGS sequence"/>
</dbReference>
<dbReference type="InterPro" id="IPR036982">
    <property type="entry name" value="Deoxyhypusine_synthase_sf"/>
</dbReference>
<evidence type="ECO:0000313" key="10">
    <source>
        <dbReference type="Proteomes" id="UP000186176"/>
    </source>
</evidence>
<dbReference type="RefSeq" id="XP_028873225.1">
    <property type="nucleotide sequence ID" value="XM_029017781.1"/>
</dbReference>
<keyword evidence="7" id="KW-0520">NAD</keyword>
<gene>
    <name evidence="9" type="ORF">cubi_00768</name>
</gene>
<evidence type="ECO:0000256" key="7">
    <source>
        <dbReference type="ARBA" id="ARBA00023027"/>
    </source>
</evidence>
<dbReference type="Gene3D" id="3.40.910.10">
    <property type="entry name" value="Deoxyhypusine synthase"/>
    <property type="match status" value="1"/>
</dbReference>
<comment type="catalytic activity">
    <reaction evidence="1">
        <text>[eIF5A protein]-L-lysine + spermidine = [eIF5A protein]-deoxyhypusine + propane-1,3-diamine</text>
        <dbReference type="Rhea" id="RHEA:33299"/>
        <dbReference type="Rhea" id="RHEA-COMP:10143"/>
        <dbReference type="Rhea" id="RHEA-COMP:10144"/>
        <dbReference type="ChEBI" id="CHEBI:29969"/>
        <dbReference type="ChEBI" id="CHEBI:57484"/>
        <dbReference type="ChEBI" id="CHEBI:57834"/>
        <dbReference type="ChEBI" id="CHEBI:82657"/>
        <dbReference type="EC" id="2.5.1.46"/>
    </reaction>
</comment>
<evidence type="ECO:0000256" key="4">
    <source>
        <dbReference type="ARBA" id="ARBA00009892"/>
    </source>
</evidence>
<evidence type="ECO:0000256" key="2">
    <source>
        <dbReference type="ARBA" id="ARBA00001911"/>
    </source>
</evidence>
<keyword evidence="10" id="KW-1185">Reference proteome</keyword>
<dbReference type="AlphaFoldDB" id="A0A1J4MAY7"/>
<dbReference type="OrthoDB" id="294378at2759"/>
<comment type="cofactor">
    <cofactor evidence="2">
        <name>NAD(+)</name>
        <dbReference type="ChEBI" id="CHEBI:57540"/>
    </cofactor>
</comment>
<evidence type="ECO:0000256" key="3">
    <source>
        <dbReference type="ARBA" id="ARBA00005041"/>
    </source>
</evidence>
<proteinExistence type="inferred from homology"/>
<accession>A0A1J4MAY7</accession>
<dbReference type="VEuPathDB" id="CryptoDB:cubi_00768"/>
<evidence type="ECO:0000256" key="6">
    <source>
        <dbReference type="ARBA" id="ARBA00022679"/>
    </source>
</evidence>
<dbReference type="PANTHER" id="PTHR11703">
    <property type="entry name" value="DEOXYHYPUSINE SYNTHASE"/>
    <property type="match status" value="1"/>
</dbReference>